<dbReference type="EMBL" id="BDGG01000002">
    <property type="protein sequence ID" value="GAU91735.1"/>
    <property type="molecule type" value="Genomic_DNA"/>
</dbReference>
<dbReference type="AlphaFoldDB" id="A0A1D1UTE2"/>
<dbReference type="PANTHER" id="PTHR21074">
    <property type="entry name" value="IQ AND UBIQUITIN-LIKE DOMAIN-CONTAINING PROTEIN"/>
    <property type="match status" value="1"/>
</dbReference>
<name>A0A1D1UTE2_RAMVA</name>
<dbReference type="GO" id="GO:0001669">
    <property type="term" value="C:acrosomal vesicle"/>
    <property type="evidence" value="ECO:0007669"/>
    <property type="project" value="TreeGrafter"/>
</dbReference>
<dbReference type="OrthoDB" id="10265862at2759"/>
<evidence type="ECO:0000313" key="2">
    <source>
        <dbReference type="EMBL" id="GAU91735.1"/>
    </source>
</evidence>
<dbReference type="GO" id="GO:0060271">
    <property type="term" value="P:cilium assembly"/>
    <property type="evidence" value="ECO:0007669"/>
    <property type="project" value="TreeGrafter"/>
</dbReference>
<comment type="caution">
    <text evidence="2">The sequence shown here is derived from an EMBL/GenBank/DDBJ whole genome shotgun (WGS) entry which is preliminary data.</text>
</comment>
<sequence>MTMTDHVLDGLRLRMANLFLEIIKNPKFNPQVARFLPTLPGNPEALPKRLFCTSCKTYKMERHFEDKHSRSYGATSMCFDCCRLNNIAIARHDMGFYRLMLQNIRNSETALSHEVDPVIHKLSEIDLKLVLETIWQISSAISGRQDLYDLKFVRWDKNRPWSPWNCILLTRQEATVHLRLLNRKIYSEALTTRIEMNHQRARDIFAERLSKPQSAPTICKSRPSGTAIIETPCSI</sequence>
<proteinExistence type="predicted"/>
<dbReference type="Pfam" id="PF25805">
    <property type="entry name" value="IQUB"/>
    <property type="match status" value="1"/>
</dbReference>
<feature type="domain" description="IQ motif and ubiquitin-like" evidence="1">
    <location>
        <begin position="3"/>
        <end position="37"/>
    </location>
</feature>
<dbReference type="GO" id="GO:0031514">
    <property type="term" value="C:motile cilium"/>
    <property type="evidence" value="ECO:0007669"/>
    <property type="project" value="TreeGrafter"/>
</dbReference>
<accession>A0A1D1UTE2</accession>
<organism evidence="2 3">
    <name type="scientific">Ramazzottius varieornatus</name>
    <name type="common">Water bear</name>
    <name type="synonym">Tardigrade</name>
    <dbReference type="NCBI Taxonomy" id="947166"/>
    <lineage>
        <taxon>Eukaryota</taxon>
        <taxon>Metazoa</taxon>
        <taxon>Ecdysozoa</taxon>
        <taxon>Tardigrada</taxon>
        <taxon>Eutardigrada</taxon>
        <taxon>Parachela</taxon>
        <taxon>Hypsibioidea</taxon>
        <taxon>Ramazzottiidae</taxon>
        <taxon>Ramazzottius</taxon>
    </lineage>
</organism>
<gene>
    <name evidence="2" type="primary">RvY_03937</name>
    <name evidence="2" type="synonym">RvY_03937.1</name>
    <name evidence="2" type="ORF">RvY_03937-1</name>
</gene>
<dbReference type="Proteomes" id="UP000186922">
    <property type="component" value="Unassembled WGS sequence"/>
</dbReference>
<keyword evidence="3" id="KW-1185">Reference proteome</keyword>
<evidence type="ECO:0000313" key="3">
    <source>
        <dbReference type="Proteomes" id="UP000186922"/>
    </source>
</evidence>
<dbReference type="GO" id="GO:0030317">
    <property type="term" value="P:flagellated sperm motility"/>
    <property type="evidence" value="ECO:0007669"/>
    <property type="project" value="TreeGrafter"/>
</dbReference>
<reference evidence="2 3" key="1">
    <citation type="journal article" date="2016" name="Nat. Commun.">
        <title>Extremotolerant tardigrade genome and improved radiotolerance of human cultured cells by tardigrade-unique protein.</title>
        <authorList>
            <person name="Hashimoto T."/>
            <person name="Horikawa D.D."/>
            <person name="Saito Y."/>
            <person name="Kuwahara H."/>
            <person name="Kozuka-Hata H."/>
            <person name="Shin-I T."/>
            <person name="Minakuchi Y."/>
            <person name="Ohishi K."/>
            <person name="Motoyama A."/>
            <person name="Aizu T."/>
            <person name="Enomoto A."/>
            <person name="Kondo K."/>
            <person name="Tanaka S."/>
            <person name="Hara Y."/>
            <person name="Koshikawa S."/>
            <person name="Sagara H."/>
            <person name="Miura T."/>
            <person name="Yokobori S."/>
            <person name="Miyagawa K."/>
            <person name="Suzuki Y."/>
            <person name="Kubo T."/>
            <person name="Oyama M."/>
            <person name="Kohara Y."/>
            <person name="Fujiyama A."/>
            <person name="Arakawa K."/>
            <person name="Katayama T."/>
            <person name="Toyoda A."/>
            <person name="Kunieda T."/>
        </authorList>
    </citation>
    <scope>NUCLEOTIDE SEQUENCE [LARGE SCALE GENOMIC DNA]</scope>
    <source>
        <strain evidence="2 3">YOKOZUNA-1</strain>
    </source>
</reference>
<dbReference type="PANTHER" id="PTHR21074:SF0">
    <property type="entry name" value="IQ AND UBIQUITIN-LIKE DOMAIN-CONTAINING PROTEIN"/>
    <property type="match status" value="1"/>
</dbReference>
<dbReference type="InterPro" id="IPR037695">
    <property type="entry name" value="IQUB"/>
</dbReference>
<dbReference type="InterPro" id="IPR057887">
    <property type="entry name" value="IQUB_helical"/>
</dbReference>
<dbReference type="STRING" id="947166.A0A1D1UTE2"/>
<evidence type="ECO:0000259" key="1">
    <source>
        <dbReference type="Pfam" id="PF25805"/>
    </source>
</evidence>
<protein>
    <recommendedName>
        <fullName evidence="1">IQ motif and ubiquitin-like domain-containing protein</fullName>
    </recommendedName>
</protein>